<dbReference type="EMBL" id="JADBGQ010000004">
    <property type="protein sequence ID" value="KAG5400543.1"/>
    <property type="molecule type" value="Genomic_DNA"/>
</dbReference>
<dbReference type="Gene3D" id="1.20.5.170">
    <property type="match status" value="1"/>
</dbReference>
<dbReference type="InterPro" id="IPR031106">
    <property type="entry name" value="C/EBP"/>
</dbReference>
<dbReference type="Pfam" id="PF07716">
    <property type="entry name" value="bZIP_2"/>
    <property type="match status" value="1"/>
</dbReference>
<evidence type="ECO:0000313" key="4">
    <source>
        <dbReference type="EMBL" id="KAG5400543.1"/>
    </source>
</evidence>
<comment type="caution">
    <text evidence="4">The sequence shown here is derived from an EMBL/GenBank/DDBJ whole genome shotgun (WGS) entry which is preliminary data.</text>
</comment>
<organism evidence="4 5">
    <name type="scientific">Brassica rapa subsp. trilocularis</name>
    <dbReference type="NCBI Taxonomy" id="1813537"/>
    <lineage>
        <taxon>Eukaryota</taxon>
        <taxon>Viridiplantae</taxon>
        <taxon>Streptophyta</taxon>
        <taxon>Embryophyta</taxon>
        <taxon>Tracheophyta</taxon>
        <taxon>Spermatophyta</taxon>
        <taxon>Magnoliopsida</taxon>
        <taxon>eudicotyledons</taxon>
        <taxon>Gunneridae</taxon>
        <taxon>Pentapetalae</taxon>
        <taxon>rosids</taxon>
        <taxon>malvids</taxon>
        <taxon>Brassicales</taxon>
        <taxon>Brassicaceae</taxon>
        <taxon>Brassiceae</taxon>
        <taxon>Brassica</taxon>
    </lineage>
</organism>
<dbReference type="PANTHER" id="PTHR23334:SF20">
    <property type="entry name" value="BASIC LEUCINE ZIPPER 24"/>
    <property type="match status" value="1"/>
</dbReference>
<accession>A0ABQ7MQQ6</accession>
<reference evidence="4 5" key="1">
    <citation type="submission" date="2021-03" db="EMBL/GenBank/DDBJ databases">
        <authorList>
            <person name="King G.J."/>
            <person name="Bancroft I."/>
            <person name="Baten A."/>
            <person name="Bloomfield J."/>
            <person name="Borpatragohain P."/>
            <person name="He Z."/>
            <person name="Irish N."/>
            <person name="Irwin J."/>
            <person name="Liu K."/>
            <person name="Mauleon R.P."/>
            <person name="Moore J."/>
            <person name="Morris R."/>
            <person name="Ostergaard L."/>
            <person name="Wang B."/>
            <person name="Wells R."/>
        </authorList>
    </citation>
    <scope>NUCLEOTIDE SEQUENCE [LARGE SCALE GENOMIC DNA]</scope>
    <source>
        <strain evidence="4">R-o-18</strain>
        <tissue evidence="4">Leaf</tissue>
    </source>
</reference>
<feature type="region of interest" description="Disordered" evidence="2">
    <location>
        <begin position="1"/>
        <end position="66"/>
    </location>
</feature>
<evidence type="ECO:0000259" key="3">
    <source>
        <dbReference type="PROSITE" id="PS50217"/>
    </source>
</evidence>
<protein>
    <recommendedName>
        <fullName evidence="3">BZIP domain-containing protein</fullName>
    </recommendedName>
</protein>
<evidence type="ECO:0000256" key="2">
    <source>
        <dbReference type="SAM" id="MobiDB-lite"/>
    </source>
</evidence>
<evidence type="ECO:0000313" key="5">
    <source>
        <dbReference type="Proteomes" id="UP000823674"/>
    </source>
</evidence>
<sequence>MDGEEIEPWARASGGCSHTHSCNPPGPEDASHSHTCFHTHTHLIIPDSQENDHSDSSNKRRPCGNREAVRKYREKKKARTAYLEDEVKRLQSMNEFLLRKLQSQAIVEAEIIRLRTLLAEMQGTIDDELGGFSFQKQCNGSGFVFKEDGCNVATRNMICEVTRVECEEGKTLHEPIHSFVPHSPPFSRHRGYTPKQLTATQIAAYSTDVDFVGTKTYLIRCNLIWNDKDEEDCRCMYDDDCGLERSIGVHI</sequence>
<proteinExistence type="predicted"/>
<dbReference type="PANTHER" id="PTHR23334">
    <property type="entry name" value="CCAAT/ENHANCER BINDING PROTEIN"/>
    <property type="match status" value="1"/>
</dbReference>
<keyword evidence="5" id="KW-1185">Reference proteome</keyword>
<comment type="subcellular location">
    <subcellularLocation>
        <location evidence="1">Nucleus</location>
    </subcellularLocation>
</comment>
<dbReference type="Proteomes" id="UP000823674">
    <property type="component" value="Chromosome A04"/>
</dbReference>
<dbReference type="SMART" id="SM00338">
    <property type="entry name" value="BRLZ"/>
    <property type="match status" value="1"/>
</dbReference>
<dbReference type="CDD" id="cd14686">
    <property type="entry name" value="bZIP"/>
    <property type="match status" value="1"/>
</dbReference>
<evidence type="ECO:0000256" key="1">
    <source>
        <dbReference type="ARBA" id="ARBA00004123"/>
    </source>
</evidence>
<gene>
    <name evidence="4" type="primary">A04p009150.1_BraROA</name>
    <name evidence="4" type="ORF">IGI04_015150</name>
</gene>
<name>A0ABQ7MQQ6_BRACM</name>
<dbReference type="SUPFAM" id="SSF57959">
    <property type="entry name" value="Leucine zipper domain"/>
    <property type="match status" value="1"/>
</dbReference>
<dbReference type="InterPro" id="IPR004827">
    <property type="entry name" value="bZIP"/>
</dbReference>
<feature type="domain" description="BZIP" evidence="3">
    <location>
        <begin position="55"/>
        <end position="121"/>
    </location>
</feature>
<dbReference type="InterPro" id="IPR046347">
    <property type="entry name" value="bZIP_sf"/>
</dbReference>
<dbReference type="PROSITE" id="PS50217">
    <property type="entry name" value="BZIP"/>
    <property type="match status" value="1"/>
</dbReference>